<accession>A0A2S6H9D7</accession>
<dbReference type="AlphaFoldDB" id="A0A2S6H9D7"/>
<dbReference type="PANTHER" id="PTHR37528:SF1">
    <property type="entry name" value="UPF0149 PROTEIN YGFB"/>
    <property type="match status" value="1"/>
</dbReference>
<dbReference type="EMBL" id="PTIZ01000011">
    <property type="protein sequence ID" value="PPK74112.1"/>
    <property type="molecule type" value="Genomic_DNA"/>
</dbReference>
<dbReference type="PANTHER" id="PTHR37528">
    <property type="entry name" value="UPF0149 PROTEIN YGFB"/>
    <property type="match status" value="1"/>
</dbReference>
<dbReference type="InterPro" id="IPR036255">
    <property type="entry name" value="YgfB-like_sf"/>
</dbReference>
<proteinExistence type="inferred from homology"/>
<dbReference type="Proteomes" id="UP000240010">
    <property type="component" value="Unassembled WGS sequence"/>
</dbReference>
<evidence type="ECO:0000256" key="1">
    <source>
        <dbReference type="ARBA" id="ARBA00038308"/>
    </source>
</evidence>
<evidence type="ECO:0000313" key="2">
    <source>
        <dbReference type="EMBL" id="PPK74112.1"/>
    </source>
</evidence>
<dbReference type="SUPFAM" id="SSF101327">
    <property type="entry name" value="YgfB-like"/>
    <property type="match status" value="1"/>
</dbReference>
<protein>
    <recommendedName>
        <fullName evidence="4">YecA family protein</fullName>
    </recommendedName>
</protein>
<dbReference type="NCBIfam" id="TIGR02292">
    <property type="entry name" value="ygfB_yecA"/>
    <property type="match status" value="1"/>
</dbReference>
<name>A0A2S6H9D7_9GAMM</name>
<comment type="similarity">
    <text evidence="1">Belongs to the UPF0149 family.</text>
</comment>
<organism evidence="2 3">
    <name type="scientific">Methylobacter tundripaludum</name>
    <dbReference type="NCBI Taxonomy" id="173365"/>
    <lineage>
        <taxon>Bacteria</taxon>
        <taxon>Pseudomonadati</taxon>
        <taxon>Pseudomonadota</taxon>
        <taxon>Gammaproteobacteria</taxon>
        <taxon>Methylococcales</taxon>
        <taxon>Methylococcaceae</taxon>
        <taxon>Methylobacter</taxon>
    </lineage>
</organism>
<gene>
    <name evidence="2" type="ORF">B0F87_11142</name>
</gene>
<dbReference type="RefSeq" id="WP_104429999.1">
    <property type="nucleotide sequence ID" value="NZ_PTIZ01000011.1"/>
</dbReference>
<dbReference type="InterPro" id="IPR011978">
    <property type="entry name" value="YgfB-like"/>
</dbReference>
<evidence type="ECO:0008006" key="4">
    <source>
        <dbReference type="Google" id="ProtNLM"/>
    </source>
</evidence>
<sequence>MTYQIINAIVVQSDAELSAGQAHGMATGMLCANEQAQSAQWLTELFQHATPLTDEDRATLMHLFEDTRSLLVSDDFEFDLLLPGDDALLSEQVEALTYWCQGFLLGVGFTHAASDLSREAGEILKDIIEFTKLDTEAEGEEDESDFMEITEYMRSAVLLLRSELNNKGER</sequence>
<dbReference type="Gene3D" id="1.20.120.740">
    <property type="entry name" value="YgfB uncharacterised protein family UPF0149, PF03695"/>
    <property type="match status" value="1"/>
</dbReference>
<evidence type="ECO:0000313" key="3">
    <source>
        <dbReference type="Proteomes" id="UP000240010"/>
    </source>
</evidence>
<reference evidence="2 3" key="1">
    <citation type="submission" date="2018-02" db="EMBL/GenBank/DDBJ databases">
        <title>Subsurface microbial communities from deep shales in Ohio and West Virginia, USA.</title>
        <authorList>
            <person name="Wrighton K."/>
        </authorList>
    </citation>
    <scope>NUCLEOTIDE SEQUENCE [LARGE SCALE GENOMIC DNA]</scope>
    <source>
        <strain evidence="2 3">OWC-DMM</strain>
    </source>
</reference>
<comment type="caution">
    <text evidence="2">The sequence shown here is derived from an EMBL/GenBank/DDBJ whole genome shotgun (WGS) entry which is preliminary data.</text>
</comment>
<dbReference type="GO" id="GO:0005829">
    <property type="term" value="C:cytosol"/>
    <property type="evidence" value="ECO:0007669"/>
    <property type="project" value="TreeGrafter"/>
</dbReference>
<dbReference type="Pfam" id="PF03695">
    <property type="entry name" value="UPF0149"/>
    <property type="match status" value="1"/>
</dbReference>